<dbReference type="Proteomes" id="UP000177797">
    <property type="component" value="Unassembled WGS sequence"/>
</dbReference>
<dbReference type="PANTHER" id="PTHR30576">
    <property type="entry name" value="COLANIC BIOSYNTHESIS UDP-GLUCOSE LIPID CARRIER TRANSFERASE"/>
    <property type="match status" value="1"/>
</dbReference>
<dbReference type="EMBL" id="MHSA01000015">
    <property type="protein sequence ID" value="OHA34190.1"/>
    <property type="molecule type" value="Genomic_DNA"/>
</dbReference>
<feature type="transmembrane region" description="Helical" evidence="2">
    <location>
        <begin position="45"/>
        <end position="65"/>
    </location>
</feature>
<keyword evidence="2" id="KW-1133">Transmembrane helix</keyword>
<proteinExistence type="inferred from homology"/>
<gene>
    <name evidence="4" type="ORF">A2938_00740</name>
</gene>
<comment type="caution">
    <text evidence="4">The sequence shown here is derived from an EMBL/GenBank/DDBJ whole genome shotgun (WGS) entry which is preliminary data.</text>
</comment>
<name>A0A1G2NDQ7_9BACT</name>
<dbReference type="GO" id="GO:0016780">
    <property type="term" value="F:phosphotransferase activity, for other substituted phosphate groups"/>
    <property type="evidence" value="ECO:0007669"/>
    <property type="project" value="TreeGrafter"/>
</dbReference>
<organism evidence="4 5">
    <name type="scientific">Candidatus Taylorbacteria bacterium RIFCSPLOWO2_01_FULL_48_100</name>
    <dbReference type="NCBI Taxonomy" id="1802322"/>
    <lineage>
        <taxon>Bacteria</taxon>
        <taxon>Candidatus Tayloriibacteriota</taxon>
    </lineage>
</organism>
<evidence type="ECO:0000256" key="1">
    <source>
        <dbReference type="ARBA" id="ARBA00006464"/>
    </source>
</evidence>
<evidence type="ECO:0000256" key="2">
    <source>
        <dbReference type="SAM" id="Phobius"/>
    </source>
</evidence>
<evidence type="ECO:0000313" key="4">
    <source>
        <dbReference type="EMBL" id="OHA34190.1"/>
    </source>
</evidence>
<dbReference type="InterPro" id="IPR003362">
    <property type="entry name" value="Bact_transf"/>
</dbReference>
<dbReference type="Pfam" id="PF02397">
    <property type="entry name" value="Bac_transf"/>
    <property type="match status" value="1"/>
</dbReference>
<reference evidence="4 5" key="1">
    <citation type="journal article" date="2016" name="Nat. Commun.">
        <title>Thousands of microbial genomes shed light on interconnected biogeochemical processes in an aquifer system.</title>
        <authorList>
            <person name="Anantharaman K."/>
            <person name="Brown C.T."/>
            <person name="Hug L.A."/>
            <person name="Sharon I."/>
            <person name="Castelle C.J."/>
            <person name="Probst A.J."/>
            <person name="Thomas B.C."/>
            <person name="Singh A."/>
            <person name="Wilkins M.J."/>
            <person name="Karaoz U."/>
            <person name="Brodie E.L."/>
            <person name="Williams K.H."/>
            <person name="Hubbard S.S."/>
            <person name="Banfield J.F."/>
        </authorList>
    </citation>
    <scope>NUCLEOTIDE SEQUENCE [LARGE SCALE GENOMIC DNA]</scope>
</reference>
<keyword evidence="2" id="KW-0812">Transmembrane</keyword>
<keyword evidence="2" id="KW-0472">Membrane</keyword>
<dbReference type="AlphaFoldDB" id="A0A1G2NDQ7"/>
<sequence>MNIFNRREHIALLIGDILVFAASLWLTLFFRYAAFPARALFAEHLFPFLFLFVLWIAVFFIAGLYEKQTVILRHRLPHLLFNTLLVNSALAVIFFYFLPVFQITPKGSLFLYLAFSFLLMLLWRIYGGAVLSPWKREKAIAIGEGEELKELITEVNNNWHYNISFVSSVDAKALATMDFKEEIVKRVYTEGIYLIVVDLRSDLVEPMLPHLYNLIFSGVRFIGMHKIYEEIFNRIPLSLVRYNWFLENVSTSPRLTYDALKRVMDIAIACALGAVSLILYPFVCIAMFFDDRGKMFVVQERIGKGGRIIKTLKFRSMRVASGGGPAEITRVGKILRATRIDELPQLWNVLRGDLSLIGPRPELPELVRVYEKEIPYYNIRHLIKPGLSGWAQLYHENHPHYRANVSETKVKLSYDLFYIKNRSFFLDVKIALKTIKVLLSRSGV</sequence>
<protein>
    <recommendedName>
        <fullName evidence="3">Bacterial sugar transferase domain-containing protein</fullName>
    </recommendedName>
</protein>
<dbReference type="PANTHER" id="PTHR30576:SF0">
    <property type="entry name" value="UNDECAPRENYL-PHOSPHATE N-ACETYLGALACTOSAMINYL 1-PHOSPHATE TRANSFERASE-RELATED"/>
    <property type="match status" value="1"/>
</dbReference>
<feature type="transmembrane region" description="Helical" evidence="2">
    <location>
        <begin position="77"/>
        <end position="97"/>
    </location>
</feature>
<feature type="domain" description="Bacterial sugar transferase" evidence="3">
    <location>
        <begin position="261"/>
        <end position="439"/>
    </location>
</feature>
<accession>A0A1G2NDQ7</accession>
<feature type="transmembrane region" description="Helical" evidence="2">
    <location>
        <begin position="109"/>
        <end position="126"/>
    </location>
</feature>
<evidence type="ECO:0000259" key="3">
    <source>
        <dbReference type="Pfam" id="PF02397"/>
    </source>
</evidence>
<feature type="transmembrane region" description="Helical" evidence="2">
    <location>
        <begin position="12"/>
        <end position="33"/>
    </location>
</feature>
<comment type="similarity">
    <text evidence="1">Belongs to the bacterial sugar transferase family.</text>
</comment>
<feature type="transmembrane region" description="Helical" evidence="2">
    <location>
        <begin position="266"/>
        <end position="289"/>
    </location>
</feature>
<evidence type="ECO:0000313" key="5">
    <source>
        <dbReference type="Proteomes" id="UP000177797"/>
    </source>
</evidence>